<keyword evidence="3" id="KW-0963">Cytoplasm</keyword>
<dbReference type="Proteomes" id="UP000005225">
    <property type="component" value="Unassembled WGS sequence"/>
</dbReference>
<reference evidence="7" key="1">
    <citation type="submission" date="2011-03" db="EMBL/GenBank/DDBJ databases">
        <title>Version 3 of the genome sequence of Otolemur garnettii (Bushbaby).</title>
        <authorList>
            <consortium name="The Broad Institute Genome Sequencing Platform"/>
            <person name="Di Palma F."/>
            <person name="Johnson J."/>
            <person name="Lander E.S."/>
            <person name="Lindblad-Toh K."/>
            <person name="Jaffe D.B."/>
            <person name="Gnerre S."/>
            <person name="MacCallum I."/>
            <person name="Przybylski D."/>
            <person name="Ribeiro F.J."/>
            <person name="Burton J.N."/>
            <person name="Walker B.J."/>
            <person name="Sharpe T."/>
            <person name="Hall G."/>
        </authorList>
    </citation>
    <scope>NUCLEOTIDE SEQUENCE [LARGE SCALE GENOMIC DNA]</scope>
</reference>
<dbReference type="GO" id="GO:0005737">
    <property type="term" value="C:cytoplasm"/>
    <property type="evidence" value="ECO:0007669"/>
    <property type="project" value="UniProtKB-SubCell"/>
</dbReference>
<keyword evidence="7" id="KW-1185">Reference proteome</keyword>
<evidence type="ECO:0000256" key="4">
    <source>
        <dbReference type="ARBA" id="ARBA00022553"/>
    </source>
</evidence>
<organism evidence="6 7">
    <name type="scientific">Otolemur garnettii</name>
    <name type="common">Small-eared galago</name>
    <name type="synonym">Garnett's greater bushbaby</name>
    <dbReference type="NCBI Taxonomy" id="30611"/>
    <lineage>
        <taxon>Eukaryota</taxon>
        <taxon>Metazoa</taxon>
        <taxon>Chordata</taxon>
        <taxon>Craniata</taxon>
        <taxon>Vertebrata</taxon>
        <taxon>Euteleostomi</taxon>
        <taxon>Mammalia</taxon>
        <taxon>Eutheria</taxon>
        <taxon>Euarchontoglires</taxon>
        <taxon>Primates</taxon>
        <taxon>Strepsirrhini</taxon>
        <taxon>Lorisiformes</taxon>
        <taxon>Galagidae</taxon>
        <taxon>Otolemur</taxon>
    </lineage>
</organism>
<reference evidence="6" key="3">
    <citation type="submission" date="2025-09" db="UniProtKB">
        <authorList>
            <consortium name="Ensembl"/>
        </authorList>
    </citation>
    <scope>IDENTIFICATION</scope>
</reference>
<proteinExistence type="inferred from homology"/>
<evidence type="ECO:0000313" key="7">
    <source>
        <dbReference type="Proteomes" id="UP000005225"/>
    </source>
</evidence>
<accession>H0XLG6</accession>
<evidence type="ECO:0000256" key="1">
    <source>
        <dbReference type="ARBA" id="ARBA00004496"/>
    </source>
</evidence>
<comment type="subcellular location">
    <subcellularLocation>
        <location evidence="1">Cytoplasm</location>
    </subcellularLocation>
</comment>
<feature type="region of interest" description="Disordered" evidence="5">
    <location>
        <begin position="215"/>
        <end position="236"/>
    </location>
</feature>
<keyword evidence="4" id="KW-0597">Phosphoprotein</keyword>
<protein>
    <recommendedName>
        <fullName evidence="8">Myeloid leukemia factor 2</fullName>
    </recommendedName>
</protein>
<evidence type="ECO:0000256" key="2">
    <source>
        <dbReference type="ARBA" id="ARBA00008332"/>
    </source>
</evidence>
<dbReference type="InParanoid" id="H0XLG6"/>
<dbReference type="STRING" id="30611.ENSOGAP00000016956"/>
<dbReference type="InterPro" id="IPR019376">
    <property type="entry name" value="Myeloid_leukemia_factor"/>
</dbReference>
<dbReference type="PANTHER" id="PTHR13105">
    <property type="entry name" value="MYELOID LEUKEMIA FACTOR"/>
    <property type="match status" value="1"/>
</dbReference>
<dbReference type="Pfam" id="PF10248">
    <property type="entry name" value="Mlf1IP"/>
    <property type="match status" value="1"/>
</dbReference>
<dbReference type="Ensembl" id="ENSOGAT00000029667.1">
    <property type="protein sequence ID" value="ENSOGAP00000016956.1"/>
    <property type="gene ID" value="ENSOGAG00000033872.1"/>
</dbReference>
<dbReference type="GeneTree" id="ENSGT00390000005023"/>
<dbReference type="HOGENOM" id="CLU_063313_3_0_1"/>
<name>H0XLG6_OTOGA</name>
<reference evidence="6" key="2">
    <citation type="submission" date="2025-08" db="UniProtKB">
        <authorList>
            <consortium name="Ensembl"/>
        </authorList>
    </citation>
    <scope>IDENTIFICATION</scope>
</reference>
<evidence type="ECO:0000256" key="5">
    <source>
        <dbReference type="SAM" id="MobiDB-lite"/>
    </source>
</evidence>
<comment type="similarity">
    <text evidence="2">Belongs to the MLF family.</text>
</comment>
<dbReference type="eggNOG" id="KOG4049">
    <property type="taxonomic scope" value="Eukaryota"/>
</dbReference>
<dbReference type="AlphaFoldDB" id="H0XLG6"/>
<evidence type="ECO:0008006" key="8">
    <source>
        <dbReference type="Google" id="ProtNLM"/>
    </source>
</evidence>
<dbReference type="EMBL" id="AAQR03121136">
    <property type="status" value="NOT_ANNOTATED_CDS"/>
    <property type="molecule type" value="Genomic_DNA"/>
</dbReference>
<evidence type="ECO:0000313" key="6">
    <source>
        <dbReference type="Ensembl" id="ENSOGAP00000016956.1"/>
    </source>
</evidence>
<sequence>TGKFILILAPPCPLLTPIQCPFLHRNILSRKIQPPSGPVSSITDPNVPGIRPASRGVQAGAVSPFGMLGMGMDTFGMMNNMIGSTEHMTAGGNCQTFSSSTVISYCNASDGAPVRQETSERHSAPGGIQEIRRTIWDSDSGLEQMSIGHHIRDRVHILQRSRNHRPGDQEERQDYINLGESEAAAFDHDWWRETSRLGQQRPLEFRRHGRRAEGPLGLAIQGPEDAPSRWSHHHDW</sequence>
<evidence type="ECO:0000256" key="3">
    <source>
        <dbReference type="ARBA" id="ARBA00022490"/>
    </source>
</evidence>